<feature type="domain" description="NADP transhydrogenase beta-like" evidence="17">
    <location>
        <begin position="6"/>
        <end position="464"/>
    </location>
</feature>
<keyword evidence="6 15" id="KW-1003">Cell membrane</keyword>
<organism evidence="18 19">
    <name type="scientific">Paracraurococcus lichenis</name>
    <dbReference type="NCBI Taxonomy" id="3064888"/>
    <lineage>
        <taxon>Bacteria</taxon>
        <taxon>Pseudomonadati</taxon>
        <taxon>Pseudomonadota</taxon>
        <taxon>Alphaproteobacteria</taxon>
        <taxon>Acetobacterales</taxon>
        <taxon>Roseomonadaceae</taxon>
        <taxon>Paracraurococcus</taxon>
    </lineage>
</organism>
<proteinExistence type="inferred from homology"/>
<keyword evidence="10 15" id="KW-1278">Translocase</keyword>
<dbReference type="InterPro" id="IPR029035">
    <property type="entry name" value="DHS-like_NAD/FAD-binding_dom"/>
</dbReference>
<dbReference type="InterPro" id="IPR034300">
    <property type="entry name" value="PNTB-like"/>
</dbReference>
<keyword evidence="8 16" id="KW-0812">Transmembrane</keyword>
<keyword evidence="13 15" id="KW-0472">Membrane</keyword>
<evidence type="ECO:0000256" key="4">
    <source>
        <dbReference type="ARBA" id="ARBA00012943"/>
    </source>
</evidence>
<comment type="subcellular location">
    <subcellularLocation>
        <location evidence="2">Cell inner membrane</location>
        <topology evidence="2">Multi-pass membrane protein</topology>
    </subcellularLocation>
</comment>
<evidence type="ECO:0000256" key="2">
    <source>
        <dbReference type="ARBA" id="ARBA00004429"/>
    </source>
</evidence>
<evidence type="ECO:0000256" key="12">
    <source>
        <dbReference type="ARBA" id="ARBA00023027"/>
    </source>
</evidence>
<keyword evidence="9 15" id="KW-0521">NADP</keyword>
<dbReference type="PIRSF" id="PIRSF000204">
    <property type="entry name" value="PNTB"/>
    <property type="match status" value="1"/>
</dbReference>
<dbReference type="PANTHER" id="PTHR44758">
    <property type="entry name" value="NAD(P) TRANSHYDROGENASE SUBUNIT BETA"/>
    <property type="match status" value="1"/>
</dbReference>
<feature type="transmembrane region" description="Helical" evidence="16">
    <location>
        <begin position="190"/>
        <end position="209"/>
    </location>
</feature>
<feature type="transmembrane region" description="Helical" evidence="16">
    <location>
        <begin position="167"/>
        <end position="184"/>
    </location>
</feature>
<dbReference type="Pfam" id="PF02233">
    <property type="entry name" value="PNTB"/>
    <property type="match status" value="1"/>
</dbReference>
<dbReference type="Gene3D" id="3.40.50.1220">
    <property type="entry name" value="TPP-binding domain"/>
    <property type="match status" value="1"/>
</dbReference>
<name>A0ABT9DZX3_9PROT</name>
<dbReference type="RefSeq" id="WP_305104330.1">
    <property type="nucleotide sequence ID" value="NZ_JAUTWS010000012.1"/>
</dbReference>
<dbReference type="PANTHER" id="PTHR44758:SF1">
    <property type="entry name" value="NAD(P) TRANSHYDROGENASE SUBUNIT BETA"/>
    <property type="match status" value="1"/>
</dbReference>
<gene>
    <name evidence="18" type="ORF">Q7A36_14005</name>
</gene>
<feature type="transmembrane region" description="Helical" evidence="16">
    <location>
        <begin position="129"/>
        <end position="147"/>
    </location>
</feature>
<comment type="caution">
    <text evidence="18">The sequence shown here is derived from an EMBL/GenBank/DDBJ whole genome shotgun (WGS) entry which is preliminary data.</text>
</comment>
<dbReference type="Proteomes" id="UP001243009">
    <property type="component" value="Unassembled WGS sequence"/>
</dbReference>
<keyword evidence="19" id="KW-1185">Reference proteome</keyword>
<dbReference type="EMBL" id="JAUTWS010000012">
    <property type="protein sequence ID" value="MDO9709462.1"/>
    <property type="molecule type" value="Genomic_DNA"/>
</dbReference>
<evidence type="ECO:0000313" key="18">
    <source>
        <dbReference type="EMBL" id="MDO9709462.1"/>
    </source>
</evidence>
<comment type="catalytic activity">
    <reaction evidence="14 15">
        <text>NAD(+) + NADPH + H(+)(in) = NADH + NADP(+) + H(+)(out)</text>
        <dbReference type="Rhea" id="RHEA:47992"/>
        <dbReference type="ChEBI" id="CHEBI:15378"/>
        <dbReference type="ChEBI" id="CHEBI:57540"/>
        <dbReference type="ChEBI" id="CHEBI:57783"/>
        <dbReference type="ChEBI" id="CHEBI:57945"/>
        <dbReference type="ChEBI" id="CHEBI:58349"/>
        <dbReference type="EC" id="7.1.1.1"/>
    </reaction>
</comment>
<evidence type="ECO:0000256" key="14">
    <source>
        <dbReference type="ARBA" id="ARBA00048202"/>
    </source>
</evidence>
<feature type="transmembrane region" description="Helical" evidence="16">
    <location>
        <begin position="87"/>
        <end position="109"/>
    </location>
</feature>
<evidence type="ECO:0000256" key="11">
    <source>
        <dbReference type="ARBA" id="ARBA00022989"/>
    </source>
</evidence>
<feature type="transmembrane region" description="Helical" evidence="16">
    <location>
        <begin position="240"/>
        <end position="260"/>
    </location>
</feature>
<keyword evidence="7 15" id="KW-0997">Cell inner membrane</keyword>
<evidence type="ECO:0000259" key="17">
    <source>
        <dbReference type="Pfam" id="PF02233"/>
    </source>
</evidence>
<evidence type="ECO:0000256" key="7">
    <source>
        <dbReference type="ARBA" id="ARBA00022519"/>
    </source>
</evidence>
<comment type="similarity">
    <text evidence="3 15">Belongs to the PNT beta subunit family.</text>
</comment>
<evidence type="ECO:0000256" key="10">
    <source>
        <dbReference type="ARBA" id="ARBA00022967"/>
    </source>
</evidence>
<evidence type="ECO:0000256" key="9">
    <source>
        <dbReference type="ARBA" id="ARBA00022857"/>
    </source>
</evidence>
<evidence type="ECO:0000256" key="15">
    <source>
        <dbReference type="PIRNR" id="PIRNR000204"/>
    </source>
</evidence>
<evidence type="ECO:0000256" key="16">
    <source>
        <dbReference type="SAM" id="Phobius"/>
    </source>
</evidence>
<dbReference type="InterPro" id="IPR012136">
    <property type="entry name" value="NADH_DH_b"/>
</dbReference>
<keyword evidence="11 16" id="KW-1133">Transmembrane helix</keyword>
<comment type="function">
    <text evidence="1 15">The transhydrogenation between NADH and NADP is coupled to respiration and ATP hydrolysis and functions as a proton pump across the membrane.</text>
</comment>
<protein>
    <recommendedName>
        <fullName evidence="5 15">NAD(P) transhydrogenase subunit beta</fullName>
        <ecNumber evidence="4 15">7.1.1.1</ecNumber>
    </recommendedName>
    <alternativeName>
        <fullName evidence="15">Nicotinamide nucleotide transhydrogenase subunit beta</fullName>
    </alternativeName>
</protein>
<feature type="transmembrane region" description="Helical" evidence="16">
    <location>
        <begin position="32"/>
        <end position="49"/>
    </location>
</feature>
<evidence type="ECO:0000256" key="5">
    <source>
        <dbReference type="ARBA" id="ARBA00014581"/>
    </source>
</evidence>
<evidence type="ECO:0000256" key="13">
    <source>
        <dbReference type="ARBA" id="ARBA00023136"/>
    </source>
</evidence>
<evidence type="ECO:0000256" key="3">
    <source>
        <dbReference type="ARBA" id="ARBA00007919"/>
    </source>
</evidence>
<evidence type="ECO:0000256" key="1">
    <source>
        <dbReference type="ARBA" id="ARBA00003943"/>
    </source>
</evidence>
<dbReference type="SUPFAM" id="SSF52467">
    <property type="entry name" value="DHS-like NAD/FAD-binding domain"/>
    <property type="match status" value="1"/>
</dbReference>
<feature type="transmembrane region" description="Helical" evidence="16">
    <location>
        <begin position="6"/>
        <end position="23"/>
    </location>
</feature>
<dbReference type="EC" id="7.1.1.1" evidence="4 15"/>
<evidence type="ECO:0000256" key="8">
    <source>
        <dbReference type="ARBA" id="ARBA00022692"/>
    </source>
</evidence>
<evidence type="ECO:0000313" key="19">
    <source>
        <dbReference type="Proteomes" id="UP001243009"/>
    </source>
</evidence>
<accession>A0ABT9DZX3</accession>
<sequence length="468" mass="48377">MATISTLAYLVAAVLFILALRGLSHPTSSRQGNVFGMVGMAIAILATLFRPGMDATGIVLILAGLAIGGSVGAVVANRIQMTALPQLVAAFHSLVGMAAVFVAAAAFYSPQSFGIGTHGDIHTQSLVEMSLGLAIGAITFSGSVIAFAKLDGRMSGAPILFKGQHMLNAALGVLLLVLIVSFVASGSPVLFWLIAILSFALGFLLIIPIGGADMPVVVSMLNSYSGWAAAGIGFTIGNLLLIVTGALVGASGAILSYIMCKGMNRSIINVLLGGFGTDTSAAGAAAGAGGDRGPVKAGSPEDAAFIMKNAAKVIVVPGYGMAVAQAQQVLREMGDLLKKEGAQVEYAIHPVAGRMPGHMNVLLAEANVPYEDVKELEEINPEFAEADVAYVIGANDVTNPAAKTDKASPIYGMPILDVERAKTVFFVKRGMSSGYAGVDNELFFRPNTMMLFGDAKKVTQEIVQALQK</sequence>
<keyword evidence="12 15" id="KW-0520">NAD</keyword>
<reference evidence="18 19" key="1">
    <citation type="submission" date="2023-08" db="EMBL/GenBank/DDBJ databases">
        <title>The draft genome sequence of Paracraurococcus sp. LOR1-02.</title>
        <authorList>
            <person name="Kingkaew E."/>
            <person name="Tanasupawat S."/>
        </authorList>
    </citation>
    <scope>NUCLEOTIDE SEQUENCE [LARGE SCALE GENOMIC DNA]</scope>
    <source>
        <strain evidence="18 19">LOR1-02</strain>
    </source>
</reference>
<evidence type="ECO:0000256" key="6">
    <source>
        <dbReference type="ARBA" id="ARBA00022475"/>
    </source>
</evidence>
<feature type="transmembrane region" description="Helical" evidence="16">
    <location>
        <begin position="55"/>
        <end position="75"/>
    </location>
</feature>